<dbReference type="EMBL" id="WTVA01000015">
    <property type="protein sequence ID" value="MZR24061.1"/>
    <property type="molecule type" value="Genomic_DNA"/>
</dbReference>
<dbReference type="OrthoDB" id="9792692at2"/>
<comment type="pathway">
    <text evidence="1 8">Metabolic intermediate biosynthesis; chorismate biosynthesis; chorismate from D-erythrose 4-phosphate and phosphoenolpyruvate: step 4/7.</text>
</comment>
<feature type="binding site" evidence="8">
    <location>
        <position position="71"/>
    </location>
    <ligand>
        <name>shikimate</name>
        <dbReference type="ChEBI" id="CHEBI:36208"/>
    </ligand>
</feature>
<name>A0A845MJY0_9PROT</name>
<dbReference type="GO" id="GO:0050661">
    <property type="term" value="F:NADP binding"/>
    <property type="evidence" value="ECO:0007669"/>
    <property type="project" value="InterPro"/>
</dbReference>
<feature type="domain" description="Shikimate dehydrogenase substrate binding N-terminal" evidence="10">
    <location>
        <begin position="10"/>
        <end position="98"/>
    </location>
</feature>
<evidence type="ECO:0000256" key="1">
    <source>
        <dbReference type="ARBA" id="ARBA00004871"/>
    </source>
</evidence>
<dbReference type="PANTHER" id="PTHR21089:SF1">
    <property type="entry name" value="BIFUNCTIONAL 3-DEHYDROQUINATE DEHYDRATASE_SHIKIMATE DEHYDROGENASE, CHLOROPLASTIC"/>
    <property type="match status" value="1"/>
</dbReference>
<dbReference type="SUPFAM" id="SSF53223">
    <property type="entry name" value="Aminoacid dehydrogenase-like, N-terminal domain"/>
    <property type="match status" value="1"/>
</dbReference>
<dbReference type="GO" id="GO:0009073">
    <property type="term" value="P:aromatic amino acid family biosynthetic process"/>
    <property type="evidence" value="ECO:0007669"/>
    <property type="project" value="UniProtKB-KW"/>
</dbReference>
<evidence type="ECO:0000256" key="8">
    <source>
        <dbReference type="HAMAP-Rule" id="MF_00222"/>
    </source>
</evidence>
<dbReference type="GO" id="GO:0008652">
    <property type="term" value="P:amino acid biosynthetic process"/>
    <property type="evidence" value="ECO:0007669"/>
    <property type="project" value="UniProtKB-KW"/>
</dbReference>
<feature type="binding site" evidence="8">
    <location>
        <position position="250"/>
    </location>
    <ligand>
        <name>NADP(+)</name>
        <dbReference type="ChEBI" id="CHEBI:58349"/>
    </ligand>
</feature>
<feature type="active site" description="Proton acceptor" evidence="8">
    <location>
        <position position="75"/>
    </location>
</feature>
<feature type="domain" description="Quinate/shikimate 5-dehydrogenase/glutamyl-tRNA reductase" evidence="9">
    <location>
        <begin position="126"/>
        <end position="202"/>
    </location>
</feature>
<dbReference type="InterPro" id="IPR011342">
    <property type="entry name" value="Shikimate_DH"/>
</dbReference>
<feature type="domain" description="SDH C-terminal" evidence="11">
    <location>
        <begin position="250"/>
        <end position="274"/>
    </location>
</feature>
<dbReference type="InterPro" id="IPR036291">
    <property type="entry name" value="NAD(P)-bd_dom_sf"/>
</dbReference>
<feature type="binding site" evidence="8">
    <location>
        <position position="257"/>
    </location>
    <ligand>
        <name>shikimate</name>
        <dbReference type="ChEBI" id="CHEBI:36208"/>
    </ligand>
</feature>
<feature type="binding site" evidence="8">
    <location>
        <position position="229"/>
    </location>
    <ligand>
        <name>shikimate</name>
        <dbReference type="ChEBI" id="CHEBI:36208"/>
    </ligand>
</feature>
<dbReference type="AlphaFoldDB" id="A0A845MJY0"/>
<comment type="caution">
    <text evidence="8">Lacks conserved residue(s) required for the propagation of feature annotation.</text>
</comment>
<evidence type="ECO:0000259" key="10">
    <source>
        <dbReference type="Pfam" id="PF08501"/>
    </source>
</evidence>
<dbReference type="GO" id="GO:0005829">
    <property type="term" value="C:cytosol"/>
    <property type="evidence" value="ECO:0007669"/>
    <property type="project" value="TreeGrafter"/>
</dbReference>
<evidence type="ECO:0000259" key="9">
    <source>
        <dbReference type="Pfam" id="PF01488"/>
    </source>
</evidence>
<dbReference type="SUPFAM" id="SSF51735">
    <property type="entry name" value="NAD(P)-binding Rossmann-fold domains"/>
    <property type="match status" value="1"/>
</dbReference>
<feature type="binding site" evidence="8">
    <location>
        <begin position="18"/>
        <end position="20"/>
    </location>
    <ligand>
        <name>shikimate</name>
        <dbReference type="ChEBI" id="CHEBI:36208"/>
    </ligand>
</feature>
<dbReference type="EC" id="1.1.1.25" evidence="2 8"/>
<dbReference type="Pfam" id="PF08501">
    <property type="entry name" value="Shikimate_dh_N"/>
    <property type="match status" value="1"/>
</dbReference>
<dbReference type="Gene3D" id="3.40.50.10860">
    <property type="entry name" value="Leucine Dehydrogenase, chain A, domain 1"/>
    <property type="match status" value="1"/>
</dbReference>
<keyword evidence="4 8" id="KW-0521">NADP</keyword>
<evidence type="ECO:0000313" key="13">
    <source>
        <dbReference type="Proteomes" id="UP000445696"/>
    </source>
</evidence>
<evidence type="ECO:0000256" key="5">
    <source>
        <dbReference type="ARBA" id="ARBA00023002"/>
    </source>
</evidence>
<dbReference type="UniPathway" id="UPA00053">
    <property type="reaction ID" value="UER00087"/>
</dbReference>
<keyword evidence="13" id="KW-1185">Reference proteome</keyword>
<dbReference type="Gene3D" id="3.40.50.720">
    <property type="entry name" value="NAD(P)-binding Rossmann-like Domain"/>
    <property type="match status" value="1"/>
</dbReference>
<dbReference type="InterPro" id="IPR041121">
    <property type="entry name" value="SDH_C"/>
</dbReference>
<dbReference type="RefSeq" id="WP_161340521.1">
    <property type="nucleotide sequence ID" value="NZ_JBHSDG010000003.1"/>
</dbReference>
<dbReference type="Pfam" id="PF18317">
    <property type="entry name" value="SDH_C"/>
    <property type="match status" value="1"/>
</dbReference>
<evidence type="ECO:0000259" key="11">
    <source>
        <dbReference type="Pfam" id="PF18317"/>
    </source>
</evidence>
<dbReference type="InterPro" id="IPR046346">
    <property type="entry name" value="Aminoacid_DH-like_N_sf"/>
</dbReference>
<keyword evidence="6 8" id="KW-0057">Aromatic amino acid biosynthesis</keyword>
<dbReference type="PANTHER" id="PTHR21089">
    <property type="entry name" value="SHIKIMATE DEHYDROGENASE"/>
    <property type="match status" value="1"/>
</dbReference>
<evidence type="ECO:0000256" key="2">
    <source>
        <dbReference type="ARBA" id="ARBA00012962"/>
    </source>
</evidence>
<dbReference type="NCBIfam" id="TIGR00507">
    <property type="entry name" value="aroE"/>
    <property type="match status" value="1"/>
</dbReference>
<dbReference type="InterPro" id="IPR013708">
    <property type="entry name" value="Shikimate_DH-bd_N"/>
</dbReference>
<proteinExistence type="inferred from homology"/>
<evidence type="ECO:0000256" key="6">
    <source>
        <dbReference type="ARBA" id="ARBA00023141"/>
    </source>
</evidence>
<evidence type="ECO:0000256" key="3">
    <source>
        <dbReference type="ARBA" id="ARBA00022605"/>
    </source>
</evidence>
<dbReference type="Proteomes" id="UP000445696">
    <property type="component" value="Unassembled WGS sequence"/>
</dbReference>
<reference evidence="12 13" key="1">
    <citation type="journal article" date="2014" name="Int. J. Syst. Evol. Microbiol.">
        <title>Sneathiella chungangensis sp. nov., isolated from a marine sand, and emended description of the genus Sneathiella.</title>
        <authorList>
            <person name="Siamphan C."/>
            <person name="Kim H."/>
            <person name="Lee J.S."/>
            <person name="Kim W."/>
        </authorList>
    </citation>
    <scope>NUCLEOTIDE SEQUENCE [LARGE SCALE GENOMIC DNA]</scope>
    <source>
        <strain evidence="12 13">KCTC 32476</strain>
    </source>
</reference>
<feature type="binding site" evidence="8">
    <location>
        <position position="227"/>
    </location>
    <ligand>
        <name>NADP(+)</name>
        <dbReference type="ChEBI" id="CHEBI:58349"/>
    </ligand>
</feature>
<dbReference type="GO" id="GO:0009423">
    <property type="term" value="P:chorismate biosynthetic process"/>
    <property type="evidence" value="ECO:0007669"/>
    <property type="project" value="UniProtKB-UniRule"/>
</dbReference>
<comment type="function">
    <text evidence="8">Involved in the biosynthesis of the chorismate, which leads to the biosynthesis of aromatic amino acids. Catalyzes the reversible NADPH linked reduction of 3-dehydroshikimate (DHSA) to yield shikimate (SA).</text>
</comment>
<dbReference type="InterPro" id="IPR006151">
    <property type="entry name" value="Shikm_DH/Glu-tRNA_Rdtase"/>
</dbReference>
<dbReference type="InterPro" id="IPR022893">
    <property type="entry name" value="Shikimate_DH_fam"/>
</dbReference>
<keyword evidence="3 8" id="KW-0028">Amino-acid biosynthesis</keyword>
<feature type="binding site" evidence="8">
    <location>
        <begin position="138"/>
        <end position="142"/>
    </location>
    <ligand>
        <name>NADP(+)</name>
        <dbReference type="ChEBI" id="CHEBI:58349"/>
    </ligand>
</feature>
<protein>
    <recommendedName>
        <fullName evidence="2 8">Shikimate dehydrogenase (NADP(+))</fullName>
        <shortName evidence="8">SDH</shortName>
        <ecNumber evidence="2 8">1.1.1.25</ecNumber>
    </recommendedName>
</protein>
<evidence type="ECO:0000313" key="12">
    <source>
        <dbReference type="EMBL" id="MZR24061.1"/>
    </source>
</evidence>
<dbReference type="Pfam" id="PF01488">
    <property type="entry name" value="Shikimate_DH"/>
    <property type="match status" value="1"/>
</dbReference>
<dbReference type="CDD" id="cd01065">
    <property type="entry name" value="NAD_bind_Shikimate_DH"/>
    <property type="match status" value="1"/>
</dbReference>
<comment type="catalytic activity">
    <reaction evidence="7 8">
        <text>shikimate + NADP(+) = 3-dehydroshikimate + NADPH + H(+)</text>
        <dbReference type="Rhea" id="RHEA:17737"/>
        <dbReference type="ChEBI" id="CHEBI:15378"/>
        <dbReference type="ChEBI" id="CHEBI:16630"/>
        <dbReference type="ChEBI" id="CHEBI:36208"/>
        <dbReference type="ChEBI" id="CHEBI:57783"/>
        <dbReference type="ChEBI" id="CHEBI:58349"/>
        <dbReference type="EC" id="1.1.1.25"/>
    </reaction>
</comment>
<keyword evidence="5 8" id="KW-0560">Oxidoreductase</keyword>
<comment type="subunit">
    <text evidence="8">Homodimer.</text>
</comment>
<sequence>MTETIKIAGVMGWPISHSLSPRLHGYWIRKYGLKADYRAWPVKPEELAEKLASLRVDCAAEGGVFRGTNLTIPLKEAALGLVDSLDPSATRIGAVNTVVVGEDGRLSGRNTDAIGFTDSLAEHMDIASLKGGTAILLGAGGAARAVAVALSDLGLAKIVICNRSLPRAETLARHVGAMASAAPWEDRETRLADADLLVNTTSLGMTGQPPLDLSLDRLKKSAIVTDIVYVPLETGLLEAARSRGNVAIDGLGMLLHQAKAGFAAWFGVTPEVDAELRRHVLDGLKGN</sequence>
<evidence type="ECO:0000256" key="7">
    <source>
        <dbReference type="ARBA" id="ARBA00049442"/>
    </source>
</evidence>
<comment type="caution">
    <text evidence="12">The sequence shown here is derived from an EMBL/GenBank/DDBJ whole genome shotgun (WGS) entry which is preliminary data.</text>
</comment>
<dbReference type="GO" id="GO:0019632">
    <property type="term" value="P:shikimate metabolic process"/>
    <property type="evidence" value="ECO:0007669"/>
    <property type="project" value="InterPro"/>
</dbReference>
<evidence type="ECO:0000256" key="4">
    <source>
        <dbReference type="ARBA" id="ARBA00022857"/>
    </source>
</evidence>
<feature type="binding site" evidence="8">
    <location>
        <position position="112"/>
    </location>
    <ligand>
        <name>shikimate</name>
        <dbReference type="ChEBI" id="CHEBI:36208"/>
    </ligand>
</feature>
<dbReference type="HAMAP" id="MF_00222">
    <property type="entry name" value="Shikimate_DH_AroE"/>
    <property type="match status" value="1"/>
</dbReference>
<organism evidence="12 13">
    <name type="scientific">Sneathiella chungangensis</name>
    <dbReference type="NCBI Taxonomy" id="1418234"/>
    <lineage>
        <taxon>Bacteria</taxon>
        <taxon>Pseudomonadati</taxon>
        <taxon>Pseudomonadota</taxon>
        <taxon>Alphaproteobacteria</taxon>
        <taxon>Sneathiellales</taxon>
        <taxon>Sneathiellaceae</taxon>
        <taxon>Sneathiella</taxon>
    </lineage>
</organism>
<feature type="binding site" evidence="8">
    <location>
        <position position="96"/>
    </location>
    <ligand>
        <name>shikimate</name>
        <dbReference type="ChEBI" id="CHEBI:36208"/>
    </ligand>
</feature>
<comment type="similarity">
    <text evidence="8">Belongs to the shikimate dehydrogenase family.</text>
</comment>
<gene>
    <name evidence="8" type="primary">aroE</name>
    <name evidence="12" type="ORF">GQF03_17135</name>
</gene>
<dbReference type="NCBIfam" id="NF001312">
    <property type="entry name" value="PRK00258.1-4"/>
    <property type="match status" value="1"/>
</dbReference>
<accession>A0A845MJY0</accession>
<dbReference type="GO" id="GO:0004764">
    <property type="term" value="F:shikimate 3-dehydrogenase (NADP+) activity"/>
    <property type="evidence" value="ECO:0007669"/>
    <property type="project" value="UniProtKB-UniRule"/>
</dbReference>